<dbReference type="OrthoDB" id="2988755at2"/>
<feature type="transmembrane region" description="Helical" evidence="2">
    <location>
        <begin position="23"/>
        <end position="44"/>
    </location>
</feature>
<keyword evidence="2" id="KW-1133">Transmembrane helix</keyword>
<reference evidence="3 4" key="1">
    <citation type="submission" date="2019-10" db="EMBL/GenBank/DDBJ databases">
        <title>Georgenia wutianyii sp. nov. and Georgenia yuyongxinii sp. nov. isolated from plateau pika (Ochotona curzoniae) in the Qinghai-Tibet plateau of China.</title>
        <authorList>
            <person name="Tian Z."/>
        </authorList>
    </citation>
    <scope>NUCLEOTIDE SEQUENCE [LARGE SCALE GENOMIC DNA]</scope>
    <source>
        <strain evidence="3 4">DSM 21501</strain>
    </source>
</reference>
<dbReference type="RefSeq" id="WP_152203674.1">
    <property type="nucleotide sequence ID" value="NZ_VUKF01000032.1"/>
</dbReference>
<evidence type="ECO:0000313" key="4">
    <source>
        <dbReference type="Proteomes" id="UP000451860"/>
    </source>
</evidence>
<organism evidence="3 4">
    <name type="scientific">Georgenia thermotolerans</name>
    <dbReference type="NCBI Taxonomy" id="527326"/>
    <lineage>
        <taxon>Bacteria</taxon>
        <taxon>Bacillati</taxon>
        <taxon>Actinomycetota</taxon>
        <taxon>Actinomycetes</taxon>
        <taxon>Micrococcales</taxon>
        <taxon>Bogoriellaceae</taxon>
        <taxon>Georgenia</taxon>
    </lineage>
</organism>
<accession>A0A7J5UMZ4</accession>
<protein>
    <submittedName>
        <fullName evidence="3">Uncharacterized protein</fullName>
    </submittedName>
</protein>
<keyword evidence="2" id="KW-0812">Transmembrane</keyword>
<evidence type="ECO:0000313" key="3">
    <source>
        <dbReference type="EMBL" id="KAE8763758.1"/>
    </source>
</evidence>
<feature type="compositionally biased region" description="Low complexity" evidence="1">
    <location>
        <begin position="1"/>
        <end position="15"/>
    </location>
</feature>
<comment type="caution">
    <text evidence="3">The sequence shown here is derived from an EMBL/GenBank/DDBJ whole genome shotgun (WGS) entry which is preliminary data.</text>
</comment>
<dbReference type="AlphaFoldDB" id="A0A7J5UMZ4"/>
<dbReference type="EMBL" id="WHJE01000057">
    <property type="protein sequence ID" value="KAE8763758.1"/>
    <property type="molecule type" value="Genomic_DNA"/>
</dbReference>
<dbReference type="Proteomes" id="UP000451860">
    <property type="component" value="Unassembled WGS sequence"/>
</dbReference>
<sequence length="157" mass="16120">MTASTTPDAPATMARRAPRRGPLARRWPTAVGVVAAAASLALVAPLPERVQTSVGAWSVLLAAVIYLTWGTARGELSDRRLLGAQTAAVLTFGAVAVAAVAVTPDAARVVLAAGWLAHAAWDVAHHRAGRVVPRWYAETCMAADVLLAVGLLAAGAL</sequence>
<proteinExistence type="predicted"/>
<feature type="region of interest" description="Disordered" evidence="1">
    <location>
        <begin position="1"/>
        <end position="21"/>
    </location>
</feature>
<evidence type="ECO:0000256" key="2">
    <source>
        <dbReference type="SAM" id="Phobius"/>
    </source>
</evidence>
<keyword evidence="2" id="KW-0472">Membrane</keyword>
<keyword evidence="4" id="KW-1185">Reference proteome</keyword>
<gene>
    <name evidence="3" type="ORF">GB883_12505</name>
</gene>
<evidence type="ECO:0000256" key="1">
    <source>
        <dbReference type="SAM" id="MobiDB-lite"/>
    </source>
</evidence>
<name>A0A7J5UMZ4_9MICO</name>
<feature type="transmembrane region" description="Helical" evidence="2">
    <location>
        <begin position="81"/>
        <end position="100"/>
    </location>
</feature>
<feature type="transmembrane region" description="Helical" evidence="2">
    <location>
        <begin position="50"/>
        <end position="69"/>
    </location>
</feature>